<evidence type="ECO:0000313" key="2">
    <source>
        <dbReference type="EMBL" id="GFH77944.1"/>
    </source>
</evidence>
<evidence type="ECO:0000313" key="5">
    <source>
        <dbReference type="Proteomes" id="UP000660975"/>
    </source>
</evidence>
<comment type="caution">
    <text evidence="3">The sequence shown here is derived from an EMBL/GenBank/DDBJ whole genome shotgun (WGS) entry which is preliminary data.</text>
</comment>
<dbReference type="Proteomes" id="UP000660975">
    <property type="component" value="Unassembled WGS sequence"/>
</dbReference>
<proteinExistence type="predicted"/>
<protein>
    <submittedName>
        <fullName evidence="3">Flavoprotein</fullName>
    </submittedName>
</protein>
<dbReference type="EMBL" id="BLLO01000017">
    <property type="protein sequence ID" value="GFH77944.1"/>
    <property type="molecule type" value="Genomic_DNA"/>
</dbReference>
<dbReference type="EMBL" id="BMSC01000021">
    <property type="protein sequence ID" value="GGU89510.1"/>
    <property type="molecule type" value="Genomic_DNA"/>
</dbReference>
<dbReference type="Pfam" id="PF02441">
    <property type="entry name" value="Flavoprotein"/>
    <property type="match status" value="1"/>
</dbReference>
<dbReference type="Gene3D" id="3.40.50.1950">
    <property type="entry name" value="Flavin prenyltransferase-like"/>
    <property type="match status" value="1"/>
</dbReference>
<keyword evidence="4" id="KW-1185">Reference proteome</keyword>
<dbReference type="InterPro" id="IPR003382">
    <property type="entry name" value="Flavoprotein"/>
</dbReference>
<dbReference type="GO" id="GO:0003824">
    <property type="term" value="F:catalytic activity"/>
    <property type="evidence" value="ECO:0007669"/>
    <property type="project" value="InterPro"/>
</dbReference>
<sequence>MSRPPGWTSRMTRPVLYLIATAAGPTQHVDVGIRAAQAAGWDACLFLTPTAATWWADSMAELESLTGHPVRHRYTLPGQSGGLPKADAMLVAPLTTTSACKWAAGITDTVALGVPAEAVHLGVPVVAAPFWSTALGAQPAVGRAVETLRGQGVRVVFAEGEPHLPKRGDEAGFGWGEALDEVGRAAGGGR</sequence>
<dbReference type="AlphaFoldDB" id="A0A8H9LWH0"/>
<accession>A0A8H9LWH0</accession>
<evidence type="ECO:0000313" key="3">
    <source>
        <dbReference type="EMBL" id="GGU89510.1"/>
    </source>
</evidence>
<evidence type="ECO:0000259" key="1">
    <source>
        <dbReference type="Pfam" id="PF02441"/>
    </source>
</evidence>
<dbReference type="Proteomes" id="UP000480804">
    <property type="component" value="Unassembled WGS sequence"/>
</dbReference>
<dbReference type="SUPFAM" id="SSF52507">
    <property type="entry name" value="Homo-oligomeric flavin-containing Cys decarboxylases, HFCD"/>
    <property type="match status" value="1"/>
</dbReference>
<name>A0A8H9LWH0_9ACTN</name>
<organism evidence="3 5">
    <name type="scientific">Streptomyces gougerotii</name>
    <dbReference type="NCBI Taxonomy" id="53448"/>
    <lineage>
        <taxon>Bacteria</taxon>
        <taxon>Bacillati</taxon>
        <taxon>Actinomycetota</taxon>
        <taxon>Actinomycetes</taxon>
        <taxon>Kitasatosporales</taxon>
        <taxon>Streptomycetaceae</taxon>
        <taxon>Streptomyces</taxon>
        <taxon>Streptomyces diastaticus group</taxon>
    </lineage>
</organism>
<reference evidence="3" key="3">
    <citation type="submission" date="2020-09" db="EMBL/GenBank/DDBJ databases">
        <authorList>
            <person name="Sun Q."/>
            <person name="Ohkuma M."/>
        </authorList>
    </citation>
    <scope>NUCLEOTIDE SEQUENCE</scope>
    <source>
        <strain evidence="3">JCM 4136</strain>
    </source>
</reference>
<reference evidence="3" key="1">
    <citation type="journal article" date="2014" name="Int. J. Syst. Evol. Microbiol.">
        <title>Complete genome sequence of Corynebacterium casei LMG S-19264T (=DSM 44701T), isolated from a smear-ripened cheese.</title>
        <authorList>
            <consortium name="US DOE Joint Genome Institute (JGI-PGF)"/>
            <person name="Walter F."/>
            <person name="Albersmeier A."/>
            <person name="Kalinowski J."/>
            <person name="Ruckert C."/>
        </authorList>
    </citation>
    <scope>NUCLEOTIDE SEQUENCE</scope>
    <source>
        <strain evidence="3">JCM 4136</strain>
    </source>
</reference>
<dbReference type="InterPro" id="IPR036551">
    <property type="entry name" value="Flavin_trans-like"/>
</dbReference>
<evidence type="ECO:0000313" key="4">
    <source>
        <dbReference type="Proteomes" id="UP000480804"/>
    </source>
</evidence>
<reference evidence="2 4" key="2">
    <citation type="submission" date="2020-02" db="EMBL/GenBank/DDBJ databases">
        <title>Whole genome shotgun sequence of Streptomyces gougerotii NBRC 13043.</title>
        <authorList>
            <person name="Ichikawa N."/>
            <person name="Komaki H."/>
            <person name="Tamura T."/>
        </authorList>
    </citation>
    <scope>NUCLEOTIDE SEQUENCE [LARGE SCALE GENOMIC DNA]</scope>
    <source>
        <strain evidence="2 4">NBRC 13043</strain>
    </source>
</reference>
<feature type="domain" description="Flavoprotein" evidence="1">
    <location>
        <begin position="26"/>
        <end position="129"/>
    </location>
</feature>
<gene>
    <name evidence="3" type="ORF">GCM10010227_50770</name>
    <name evidence="2" type="ORF">Sgou_26140</name>
</gene>